<proteinExistence type="predicted"/>
<keyword evidence="1" id="KW-1133">Transmembrane helix</keyword>
<accession>A0A8D8R1Z8</accession>
<keyword evidence="1" id="KW-0472">Membrane</keyword>
<evidence type="ECO:0000313" key="2">
    <source>
        <dbReference type="EMBL" id="CAG6642531.1"/>
    </source>
</evidence>
<reference evidence="2" key="1">
    <citation type="submission" date="2021-05" db="EMBL/GenBank/DDBJ databases">
        <authorList>
            <person name="Alioto T."/>
            <person name="Alioto T."/>
            <person name="Gomez Garrido J."/>
        </authorList>
    </citation>
    <scope>NUCLEOTIDE SEQUENCE</scope>
</reference>
<sequence length="115" mass="13589">MIHDWFEQLELPPGENFIYSDNSLYFSTFSFSILLHLVLFLFHSFHCRYTFFVQISHTHLVLLISFISFLFFLVLSLVIVFIIIILLLRVHSFLYNILSSSFPLSIPLSLFSYLS</sequence>
<feature type="transmembrane region" description="Helical" evidence="1">
    <location>
        <begin position="24"/>
        <end position="42"/>
    </location>
</feature>
<dbReference type="EMBL" id="HBUF01122966">
    <property type="protein sequence ID" value="CAG6642531.1"/>
    <property type="molecule type" value="Transcribed_RNA"/>
</dbReference>
<feature type="transmembrane region" description="Helical" evidence="1">
    <location>
        <begin position="62"/>
        <end position="87"/>
    </location>
</feature>
<protein>
    <submittedName>
        <fullName evidence="2">Uncharacterized protein</fullName>
    </submittedName>
</protein>
<organism evidence="2">
    <name type="scientific">Cacopsylla melanoneura</name>
    <dbReference type="NCBI Taxonomy" id="428564"/>
    <lineage>
        <taxon>Eukaryota</taxon>
        <taxon>Metazoa</taxon>
        <taxon>Ecdysozoa</taxon>
        <taxon>Arthropoda</taxon>
        <taxon>Hexapoda</taxon>
        <taxon>Insecta</taxon>
        <taxon>Pterygota</taxon>
        <taxon>Neoptera</taxon>
        <taxon>Paraneoptera</taxon>
        <taxon>Hemiptera</taxon>
        <taxon>Sternorrhyncha</taxon>
        <taxon>Psylloidea</taxon>
        <taxon>Psyllidae</taxon>
        <taxon>Psyllinae</taxon>
        <taxon>Cacopsylla</taxon>
    </lineage>
</organism>
<keyword evidence="1" id="KW-0812">Transmembrane</keyword>
<evidence type="ECO:0000256" key="1">
    <source>
        <dbReference type="SAM" id="Phobius"/>
    </source>
</evidence>
<dbReference type="AlphaFoldDB" id="A0A8D8R1Z8"/>
<name>A0A8D8R1Z8_9HEMI</name>
<feature type="transmembrane region" description="Helical" evidence="1">
    <location>
        <begin position="93"/>
        <end position="114"/>
    </location>
</feature>